<keyword evidence="6 8" id="KW-0720">Serine protease</keyword>
<dbReference type="InterPro" id="IPR018114">
    <property type="entry name" value="TRYPSIN_HIS"/>
</dbReference>
<evidence type="ECO:0000256" key="5">
    <source>
        <dbReference type="ARBA" id="ARBA00022801"/>
    </source>
</evidence>
<dbReference type="SUPFAM" id="SSF50494">
    <property type="entry name" value="Trypsin-like serine proteases"/>
    <property type="match status" value="1"/>
</dbReference>
<evidence type="ECO:0000256" key="7">
    <source>
        <dbReference type="ARBA" id="ARBA00023157"/>
    </source>
</evidence>
<organism evidence="10 11">
    <name type="scientific">Cryptotermes secundus</name>
    <dbReference type="NCBI Taxonomy" id="105785"/>
    <lineage>
        <taxon>Eukaryota</taxon>
        <taxon>Metazoa</taxon>
        <taxon>Ecdysozoa</taxon>
        <taxon>Arthropoda</taxon>
        <taxon>Hexapoda</taxon>
        <taxon>Insecta</taxon>
        <taxon>Pterygota</taxon>
        <taxon>Neoptera</taxon>
        <taxon>Polyneoptera</taxon>
        <taxon>Dictyoptera</taxon>
        <taxon>Blattodea</taxon>
        <taxon>Blattoidea</taxon>
        <taxon>Termitoidae</taxon>
        <taxon>Kalotermitidae</taxon>
        <taxon>Cryptotermitinae</taxon>
        <taxon>Cryptotermes</taxon>
    </lineage>
</organism>
<evidence type="ECO:0000256" key="3">
    <source>
        <dbReference type="ARBA" id="ARBA00022525"/>
    </source>
</evidence>
<evidence type="ECO:0000259" key="9">
    <source>
        <dbReference type="PROSITE" id="PS50240"/>
    </source>
</evidence>
<evidence type="ECO:0000256" key="4">
    <source>
        <dbReference type="ARBA" id="ARBA00022670"/>
    </source>
</evidence>
<comment type="caution">
    <text evidence="10">The sequence shown here is derived from an EMBL/GenBank/DDBJ whole genome shotgun (WGS) entry which is preliminary data.</text>
</comment>
<dbReference type="InterPro" id="IPR001254">
    <property type="entry name" value="Trypsin_dom"/>
</dbReference>
<dbReference type="InterPro" id="IPR001314">
    <property type="entry name" value="Peptidase_S1A"/>
</dbReference>
<evidence type="ECO:0000256" key="1">
    <source>
        <dbReference type="ARBA" id="ARBA00004613"/>
    </source>
</evidence>
<comment type="similarity">
    <text evidence="2">Belongs to the peptidase S1 family.</text>
</comment>
<evidence type="ECO:0000256" key="2">
    <source>
        <dbReference type="ARBA" id="ARBA00007664"/>
    </source>
</evidence>
<dbReference type="PANTHER" id="PTHR24276">
    <property type="entry name" value="POLYSERASE-RELATED"/>
    <property type="match status" value="1"/>
</dbReference>
<evidence type="ECO:0000256" key="8">
    <source>
        <dbReference type="RuleBase" id="RU363034"/>
    </source>
</evidence>
<evidence type="ECO:0000256" key="6">
    <source>
        <dbReference type="ARBA" id="ARBA00022825"/>
    </source>
</evidence>
<dbReference type="OrthoDB" id="8440449at2759"/>
<keyword evidence="3" id="KW-0964">Secreted</keyword>
<dbReference type="InterPro" id="IPR009003">
    <property type="entry name" value="Peptidase_S1_PA"/>
</dbReference>
<dbReference type="InterPro" id="IPR050430">
    <property type="entry name" value="Peptidase_S1"/>
</dbReference>
<sequence length="280" mass="30345">MQINIRFYHSDKCTSQFSTMLRTAALLTILVAGAIEGRTVRRIPIFRDNRIINGVDAEAGEYPSQLSLQRPTSHSCGASVLNENWALTAAHCVDGASTSSITFWAGTIYLDNGGTRHRVEKIVVHEGYDEGDSWKNDIAVVAVLDPFKIDGVNVTPIALPARGQNPEDGAAVTVIGWGRLQQNGPIPNTLQKVDLAVVNQQKCNDVYTEFGYPIYDGHICADVPEGNQGSCNGDSGGPLFVNGTVVGLVSWAYGCAVKGYPTVYTRVPAYRDWIRNQTGV</sequence>
<evidence type="ECO:0000313" key="10">
    <source>
        <dbReference type="EMBL" id="PNF17686.1"/>
    </source>
</evidence>
<dbReference type="Proteomes" id="UP000235965">
    <property type="component" value="Unassembled WGS sequence"/>
</dbReference>
<dbReference type="InterPro" id="IPR033116">
    <property type="entry name" value="TRYPSIN_SER"/>
</dbReference>
<dbReference type="SMART" id="SM00020">
    <property type="entry name" value="Tryp_SPc"/>
    <property type="match status" value="1"/>
</dbReference>
<dbReference type="PROSITE" id="PS00134">
    <property type="entry name" value="TRYPSIN_HIS"/>
    <property type="match status" value="1"/>
</dbReference>
<protein>
    <submittedName>
        <fullName evidence="10">Mite allergen Der f 3</fullName>
    </submittedName>
</protein>
<dbReference type="FunFam" id="2.40.10.10:FF:000047">
    <property type="entry name" value="Trypsin eta"/>
    <property type="match status" value="1"/>
</dbReference>
<comment type="subcellular location">
    <subcellularLocation>
        <location evidence="1">Secreted</location>
    </subcellularLocation>
</comment>
<dbReference type="PROSITE" id="PS50240">
    <property type="entry name" value="TRYPSIN_DOM"/>
    <property type="match status" value="1"/>
</dbReference>
<proteinExistence type="inferred from homology"/>
<dbReference type="CDD" id="cd00190">
    <property type="entry name" value="Tryp_SPc"/>
    <property type="match status" value="1"/>
</dbReference>
<dbReference type="EMBL" id="NEVH01023960">
    <property type="protein sequence ID" value="PNF17686.1"/>
    <property type="molecule type" value="Genomic_DNA"/>
</dbReference>
<evidence type="ECO:0000313" key="11">
    <source>
        <dbReference type="Proteomes" id="UP000235965"/>
    </source>
</evidence>
<feature type="domain" description="Peptidase S1" evidence="9">
    <location>
        <begin position="51"/>
        <end position="279"/>
    </location>
</feature>
<dbReference type="GO" id="GO:0005576">
    <property type="term" value="C:extracellular region"/>
    <property type="evidence" value="ECO:0007669"/>
    <property type="project" value="UniProtKB-SubCell"/>
</dbReference>
<dbReference type="Gene3D" id="2.40.10.10">
    <property type="entry name" value="Trypsin-like serine proteases"/>
    <property type="match status" value="1"/>
</dbReference>
<reference evidence="10 11" key="1">
    <citation type="submission" date="2017-12" db="EMBL/GenBank/DDBJ databases">
        <title>Hemimetabolous genomes reveal molecular basis of termite eusociality.</title>
        <authorList>
            <person name="Harrison M.C."/>
            <person name="Jongepier E."/>
            <person name="Robertson H.M."/>
            <person name="Arning N."/>
            <person name="Bitard-Feildel T."/>
            <person name="Chao H."/>
            <person name="Childers C.P."/>
            <person name="Dinh H."/>
            <person name="Doddapaneni H."/>
            <person name="Dugan S."/>
            <person name="Gowin J."/>
            <person name="Greiner C."/>
            <person name="Han Y."/>
            <person name="Hu H."/>
            <person name="Hughes D.S.T."/>
            <person name="Huylmans A.-K."/>
            <person name="Kemena C."/>
            <person name="Kremer L.P.M."/>
            <person name="Lee S.L."/>
            <person name="Lopez-Ezquerra A."/>
            <person name="Mallet L."/>
            <person name="Monroy-Kuhn J.M."/>
            <person name="Moser A."/>
            <person name="Murali S.C."/>
            <person name="Muzny D.M."/>
            <person name="Otani S."/>
            <person name="Piulachs M.-D."/>
            <person name="Poelchau M."/>
            <person name="Qu J."/>
            <person name="Schaub F."/>
            <person name="Wada-Katsumata A."/>
            <person name="Worley K.C."/>
            <person name="Xie Q."/>
            <person name="Ylla G."/>
            <person name="Poulsen M."/>
            <person name="Gibbs R.A."/>
            <person name="Schal C."/>
            <person name="Richards S."/>
            <person name="Belles X."/>
            <person name="Korb J."/>
            <person name="Bornberg-Bauer E."/>
        </authorList>
    </citation>
    <scope>NUCLEOTIDE SEQUENCE [LARGE SCALE GENOMIC DNA]</scope>
    <source>
        <tissue evidence="10">Whole body</tissue>
    </source>
</reference>
<accession>A0A2J7PMZ2</accession>
<dbReference type="InParanoid" id="A0A2J7PMZ2"/>
<dbReference type="PANTHER" id="PTHR24276:SF98">
    <property type="entry name" value="FI18310P1-RELATED"/>
    <property type="match status" value="1"/>
</dbReference>
<dbReference type="GO" id="GO:0016485">
    <property type="term" value="P:protein processing"/>
    <property type="evidence" value="ECO:0007669"/>
    <property type="project" value="UniProtKB-ARBA"/>
</dbReference>
<keyword evidence="5 8" id="KW-0378">Hydrolase</keyword>
<name>A0A2J7PMZ2_9NEOP</name>
<dbReference type="STRING" id="105785.A0A2J7PMZ2"/>
<dbReference type="GO" id="GO:0004252">
    <property type="term" value="F:serine-type endopeptidase activity"/>
    <property type="evidence" value="ECO:0007669"/>
    <property type="project" value="InterPro"/>
</dbReference>
<dbReference type="InterPro" id="IPR043504">
    <property type="entry name" value="Peptidase_S1_PA_chymotrypsin"/>
</dbReference>
<keyword evidence="11" id="KW-1185">Reference proteome</keyword>
<dbReference type="AlphaFoldDB" id="A0A2J7PMZ2"/>
<dbReference type="PROSITE" id="PS00135">
    <property type="entry name" value="TRYPSIN_SER"/>
    <property type="match status" value="1"/>
</dbReference>
<keyword evidence="4 8" id="KW-0645">Protease</keyword>
<dbReference type="PRINTS" id="PR00722">
    <property type="entry name" value="CHYMOTRYPSIN"/>
</dbReference>
<gene>
    <name evidence="10" type="primary">DERF3</name>
    <name evidence="10" type="ORF">B7P43_G07362</name>
</gene>
<dbReference type="Pfam" id="PF00089">
    <property type="entry name" value="Trypsin"/>
    <property type="match status" value="1"/>
</dbReference>
<keyword evidence="7" id="KW-1015">Disulfide bond</keyword>